<keyword evidence="2" id="KW-1185">Reference proteome</keyword>
<name>A0ACB9RQ60_9MYRT</name>
<protein>
    <submittedName>
        <fullName evidence="1">Uncharacterized protein</fullName>
    </submittedName>
</protein>
<reference evidence="2" key="1">
    <citation type="journal article" date="2023" name="Front. Plant Sci.">
        <title>Chromosomal-level genome assembly of Melastoma candidum provides insights into trichome evolution.</title>
        <authorList>
            <person name="Zhong Y."/>
            <person name="Wu W."/>
            <person name="Sun C."/>
            <person name="Zou P."/>
            <person name="Liu Y."/>
            <person name="Dai S."/>
            <person name="Zhou R."/>
        </authorList>
    </citation>
    <scope>NUCLEOTIDE SEQUENCE [LARGE SCALE GENOMIC DNA]</scope>
</reference>
<organism evidence="1 2">
    <name type="scientific">Melastoma candidum</name>
    <dbReference type="NCBI Taxonomy" id="119954"/>
    <lineage>
        <taxon>Eukaryota</taxon>
        <taxon>Viridiplantae</taxon>
        <taxon>Streptophyta</taxon>
        <taxon>Embryophyta</taxon>
        <taxon>Tracheophyta</taxon>
        <taxon>Spermatophyta</taxon>
        <taxon>Magnoliopsida</taxon>
        <taxon>eudicotyledons</taxon>
        <taxon>Gunneridae</taxon>
        <taxon>Pentapetalae</taxon>
        <taxon>rosids</taxon>
        <taxon>malvids</taxon>
        <taxon>Myrtales</taxon>
        <taxon>Melastomataceae</taxon>
        <taxon>Melastomatoideae</taxon>
        <taxon>Melastomateae</taxon>
        <taxon>Melastoma</taxon>
    </lineage>
</organism>
<proteinExistence type="predicted"/>
<sequence length="115" mass="12774">MTLLRNPLYLGFMFLGFLLIKALWVQLDVSGEFRNGALPGFISISSKIVPTIMNLLMKLAEEGQAPVTNNPHRNTIAESRIHPNRVDTPSGMSSMGSSERTSENRTEYTSTSKED</sequence>
<evidence type="ECO:0000313" key="1">
    <source>
        <dbReference type="EMBL" id="KAI4381040.1"/>
    </source>
</evidence>
<gene>
    <name evidence="1" type="ORF">MLD38_007157</name>
</gene>
<evidence type="ECO:0000313" key="2">
    <source>
        <dbReference type="Proteomes" id="UP001057402"/>
    </source>
</evidence>
<dbReference type="EMBL" id="CM042882">
    <property type="protein sequence ID" value="KAI4381040.1"/>
    <property type="molecule type" value="Genomic_DNA"/>
</dbReference>
<comment type="caution">
    <text evidence="1">The sequence shown here is derived from an EMBL/GenBank/DDBJ whole genome shotgun (WGS) entry which is preliminary data.</text>
</comment>
<accession>A0ACB9RQ60</accession>
<dbReference type="Proteomes" id="UP001057402">
    <property type="component" value="Chromosome 3"/>
</dbReference>